<comment type="caution">
    <text evidence="1">The sequence shown here is derived from an EMBL/GenBank/DDBJ whole genome shotgun (WGS) entry which is preliminary data.</text>
</comment>
<evidence type="ECO:0000313" key="2">
    <source>
        <dbReference type="Proteomes" id="UP001596157"/>
    </source>
</evidence>
<proteinExistence type="predicted"/>
<dbReference type="InterPro" id="IPR027417">
    <property type="entry name" value="P-loop_NTPase"/>
</dbReference>
<gene>
    <name evidence="1" type="ORF">ACFPM7_24380</name>
</gene>
<dbReference type="EMBL" id="JBHSKF010000015">
    <property type="protein sequence ID" value="MFC5290206.1"/>
    <property type="molecule type" value="Genomic_DNA"/>
</dbReference>
<protein>
    <recommendedName>
        <fullName evidence="3">Dynamin family protein</fullName>
    </recommendedName>
</protein>
<organism evidence="1 2">
    <name type="scientific">Actinokineospora guangxiensis</name>
    <dbReference type="NCBI Taxonomy" id="1490288"/>
    <lineage>
        <taxon>Bacteria</taxon>
        <taxon>Bacillati</taxon>
        <taxon>Actinomycetota</taxon>
        <taxon>Actinomycetes</taxon>
        <taxon>Pseudonocardiales</taxon>
        <taxon>Pseudonocardiaceae</taxon>
        <taxon>Actinokineospora</taxon>
    </lineage>
</organism>
<dbReference type="Proteomes" id="UP001596157">
    <property type="component" value="Unassembled WGS sequence"/>
</dbReference>
<reference evidence="2" key="1">
    <citation type="journal article" date="2019" name="Int. J. Syst. Evol. Microbiol.">
        <title>The Global Catalogue of Microorganisms (GCM) 10K type strain sequencing project: providing services to taxonomists for standard genome sequencing and annotation.</title>
        <authorList>
            <consortium name="The Broad Institute Genomics Platform"/>
            <consortium name="The Broad Institute Genome Sequencing Center for Infectious Disease"/>
            <person name="Wu L."/>
            <person name="Ma J."/>
        </authorList>
    </citation>
    <scope>NUCLEOTIDE SEQUENCE [LARGE SCALE GENOMIC DNA]</scope>
    <source>
        <strain evidence="2">CCUG 59778</strain>
    </source>
</reference>
<dbReference type="RefSeq" id="WP_378250087.1">
    <property type="nucleotide sequence ID" value="NZ_JBHSKF010000015.1"/>
</dbReference>
<evidence type="ECO:0008006" key="3">
    <source>
        <dbReference type="Google" id="ProtNLM"/>
    </source>
</evidence>
<evidence type="ECO:0000313" key="1">
    <source>
        <dbReference type="EMBL" id="MFC5290206.1"/>
    </source>
</evidence>
<name>A0ABW0EVI5_9PSEU</name>
<accession>A0ABW0EVI5</accession>
<sequence length="380" mass="38903">MSLRESVAALLDSARAAYRDDPRATAFLDARAAALGGPLRVAAVGAPGSGRSTLLDAVVGEPFTARADRVVVDFAGAVELVDSRGSGLPDADALLVLLPRPAPPFPDALDPVASVAVLSRADELGGGRVDAMVSARQVARRHAKGELGARCQDVVAVSGQTALAAATLTDAEHAALRSLAGVGEDELAAALLSVDRFTAAALPVPQERRAALVERLGLFAVRLALTTARRAADPPADLAAALSRASGVGELRTAIAECFADHADALRARGALAAVTALVRADPRPGVAEAAERVGASAHELRELRLLAALRTGRVSLDALGDDAAAEAAALLTGARHPDPRAALRHWRARSLDTALTDAQRRAAAVVARSCAGLLSGSRR</sequence>
<dbReference type="SUPFAM" id="SSF52540">
    <property type="entry name" value="P-loop containing nucleoside triphosphate hydrolases"/>
    <property type="match status" value="1"/>
</dbReference>
<keyword evidence="2" id="KW-1185">Reference proteome</keyword>